<accession>A0A2H0RA34</accession>
<gene>
    <name evidence="1" type="ORF">COV24_02955</name>
</gene>
<dbReference type="AlphaFoldDB" id="A0A2H0RA34"/>
<organism evidence="1 2">
    <name type="scientific">candidate division WWE3 bacterium CG10_big_fil_rev_8_21_14_0_10_32_10</name>
    <dbReference type="NCBI Taxonomy" id="1975090"/>
    <lineage>
        <taxon>Bacteria</taxon>
        <taxon>Katanobacteria</taxon>
    </lineage>
</organism>
<proteinExistence type="predicted"/>
<dbReference type="Proteomes" id="UP000230214">
    <property type="component" value="Unassembled WGS sequence"/>
</dbReference>
<name>A0A2H0RA34_UNCKA</name>
<reference evidence="1 2" key="1">
    <citation type="submission" date="2017-09" db="EMBL/GenBank/DDBJ databases">
        <title>Depth-based differentiation of microbial function through sediment-hosted aquifers and enrichment of novel symbionts in the deep terrestrial subsurface.</title>
        <authorList>
            <person name="Probst A.J."/>
            <person name="Ladd B."/>
            <person name="Jarett J.K."/>
            <person name="Geller-Mcgrath D.E."/>
            <person name="Sieber C.M."/>
            <person name="Emerson J.B."/>
            <person name="Anantharaman K."/>
            <person name="Thomas B.C."/>
            <person name="Malmstrom R."/>
            <person name="Stieglmeier M."/>
            <person name="Klingl A."/>
            <person name="Woyke T."/>
            <person name="Ryan C.M."/>
            <person name="Banfield J.F."/>
        </authorList>
    </citation>
    <scope>NUCLEOTIDE SEQUENCE [LARGE SCALE GENOMIC DNA]</scope>
    <source>
        <strain evidence="1">CG10_big_fil_rev_8_21_14_0_10_32_10</strain>
    </source>
</reference>
<sequence length="111" mass="12757">MNIEKIEIRKIKKLDHKQFKAKVDVAFHTDEFGVISIKGFRIGNSKFGGMPWVEPPSYQMFGKYEKCLFLEGEGVWEQLVTFLIDKCIEEGIELVVTATDSEVVDPEEIPF</sequence>
<evidence type="ECO:0000313" key="1">
    <source>
        <dbReference type="EMBL" id="PIR43378.1"/>
    </source>
</evidence>
<dbReference type="EMBL" id="PCXU01000025">
    <property type="protein sequence ID" value="PIR43378.1"/>
    <property type="molecule type" value="Genomic_DNA"/>
</dbReference>
<evidence type="ECO:0000313" key="2">
    <source>
        <dbReference type="Proteomes" id="UP000230214"/>
    </source>
</evidence>
<comment type="caution">
    <text evidence="1">The sequence shown here is derived from an EMBL/GenBank/DDBJ whole genome shotgun (WGS) entry which is preliminary data.</text>
</comment>
<protein>
    <submittedName>
        <fullName evidence="1">Uncharacterized protein</fullName>
    </submittedName>
</protein>